<keyword evidence="5" id="KW-0862">Zinc</keyword>
<feature type="transmembrane region" description="Helical" evidence="9">
    <location>
        <begin position="130"/>
        <end position="157"/>
    </location>
</feature>
<evidence type="ECO:0000313" key="12">
    <source>
        <dbReference type="RefSeq" id="XP_023942626.1"/>
    </source>
</evidence>
<keyword evidence="6 9" id="KW-1133">Transmembrane helix</keyword>
<dbReference type="FunFam" id="3.30.40.10:FF:000074">
    <property type="entry name" value="Ring finger protein 121"/>
    <property type="match status" value="1"/>
</dbReference>
<dbReference type="InterPro" id="IPR040176">
    <property type="entry name" value="RNF121/RNF175"/>
</dbReference>
<keyword evidence="2 9" id="KW-0812">Transmembrane</keyword>
<evidence type="ECO:0000256" key="5">
    <source>
        <dbReference type="ARBA" id="ARBA00022833"/>
    </source>
</evidence>
<dbReference type="GO" id="GO:0008270">
    <property type="term" value="F:zinc ion binding"/>
    <property type="evidence" value="ECO:0007669"/>
    <property type="project" value="UniProtKB-KW"/>
</dbReference>
<dbReference type="GeneID" id="112049093"/>
<dbReference type="PANTHER" id="PTHR13407">
    <property type="entry name" value="RNF121 PROTEIN"/>
    <property type="match status" value="1"/>
</dbReference>
<feature type="transmembrane region" description="Helical" evidence="9">
    <location>
        <begin position="93"/>
        <end position="109"/>
    </location>
</feature>
<evidence type="ECO:0000256" key="8">
    <source>
        <dbReference type="PROSITE-ProRule" id="PRU00175"/>
    </source>
</evidence>
<evidence type="ECO:0000313" key="11">
    <source>
        <dbReference type="Proteomes" id="UP001652582"/>
    </source>
</evidence>
<feature type="domain" description="RING-type" evidence="10">
    <location>
        <begin position="215"/>
        <end position="265"/>
    </location>
</feature>
<dbReference type="OrthoDB" id="446635at2759"/>
<protein>
    <submittedName>
        <fullName evidence="12">RING finger protein 121</fullName>
    </submittedName>
</protein>
<evidence type="ECO:0000256" key="7">
    <source>
        <dbReference type="ARBA" id="ARBA00023136"/>
    </source>
</evidence>
<dbReference type="InterPro" id="IPR001841">
    <property type="entry name" value="Znf_RING"/>
</dbReference>
<dbReference type="Gene3D" id="3.30.40.10">
    <property type="entry name" value="Zinc/RING finger domain, C3HC4 (zinc finger)"/>
    <property type="match status" value="1"/>
</dbReference>
<evidence type="ECO:0000256" key="2">
    <source>
        <dbReference type="ARBA" id="ARBA00022692"/>
    </source>
</evidence>
<evidence type="ECO:0000256" key="1">
    <source>
        <dbReference type="ARBA" id="ARBA00004141"/>
    </source>
</evidence>
<reference evidence="12" key="1">
    <citation type="submission" date="2025-08" db="UniProtKB">
        <authorList>
            <consortium name="RefSeq"/>
        </authorList>
    </citation>
    <scope>IDENTIFICATION</scope>
</reference>
<accession>A0A6J1NHN3</accession>
<feature type="transmembrane region" description="Helical" evidence="9">
    <location>
        <begin position="43"/>
        <end position="61"/>
    </location>
</feature>
<dbReference type="CDD" id="cd16475">
    <property type="entry name" value="RING-H2_RNF121-like"/>
    <property type="match status" value="1"/>
</dbReference>
<keyword evidence="11" id="KW-1185">Reference proteome</keyword>
<evidence type="ECO:0000256" key="6">
    <source>
        <dbReference type="ARBA" id="ARBA00022989"/>
    </source>
</evidence>
<dbReference type="GO" id="GO:0036503">
    <property type="term" value="P:ERAD pathway"/>
    <property type="evidence" value="ECO:0007669"/>
    <property type="project" value="TreeGrafter"/>
</dbReference>
<evidence type="ECO:0000256" key="9">
    <source>
        <dbReference type="SAM" id="Phobius"/>
    </source>
</evidence>
<dbReference type="Proteomes" id="UP001652582">
    <property type="component" value="Chromosome 23"/>
</dbReference>
<feature type="transmembrane region" description="Helical" evidence="9">
    <location>
        <begin position="68"/>
        <end position="87"/>
    </location>
</feature>
<comment type="subcellular location">
    <subcellularLocation>
        <location evidence="1">Membrane</location>
        <topology evidence="1">Multi-pass membrane protein</topology>
    </subcellularLocation>
</comment>
<feature type="transmembrane region" description="Helical" evidence="9">
    <location>
        <begin position="163"/>
        <end position="182"/>
    </location>
</feature>
<dbReference type="Pfam" id="PF13639">
    <property type="entry name" value="zf-RING_2"/>
    <property type="match status" value="1"/>
</dbReference>
<proteinExistence type="predicted"/>
<dbReference type="PROSITE" id="PS50089">
    <property type="entry name" value="ZF_RING_2"/>
    <property type="match status" value="1"/>
</dbReference>
<organism evidence="11 12">
    <name type="scientific">Bicyclus anynana</name>
    <name type="common">Squinting bush brown butterfly</name>
    <dbReference type="NCBI Taxonomy" id="110368"/>
    <lineage>
        <taxon>Eukaryota</taxon>
        <taxon>Metazoa</taxon>
        <taxon>Ecdysozoa</taxon>
        <taxon>Arthropoda</taxon>
        <taxon>Hexapoda</taxon>
        <taxon>Insecta</taxon>
        <taxon>Pterygota</taxon>
        <taxon>Neoptera</taxon>
        <taxon>Endopterygota</taxon>
        <taxon>Lepidoptera</taxon>
        <taxon>Glossata</taxon>
        <taxon>Ditrysia</taxon>
        <taxon>Papilionoidea</taxon>
        <taxon>Nymphalidae</taxon>
        <taxon>Satyrinae</taxon>
        <taxon>Satyrini</taxon>
        <taxon>Mycalesina</taxon>
        <taxon>Bicyclus</taxon>
    </lineage>
</organism>
<dbReference type="InterPro" id="IPR013083">
    <property type="entry name" value="Znf_RING/FYVE/PHD"/>
</dbReference>
<keyword evidence="4 8" id="KW-0863">Zinc-finger</keyword>
<dbReference type="GO" id="GO:0061630">
    <property type="term" value="F:ubiquitin protein ligase activity"/>
    <property type="evidence" value="ECO:0007669"/>
    <property type="project" value="TreeGrafter"/>
</dbReference>
<gene>
    <name evidence="12" type="primary">LOC112049093</name>
</gene>
<dbReference type="GO" id="GO:0000139">
    <property type="term" value="C:Golgi membrane"/>
    <property type="evidence" value="ECO:0007669"/>
    <property type="project" value="TreeGrafter"/>
</dbReference>
<sequence>MDLHRPVEGNKSYDLMTPEEKLRYDHQKMHELHRGHDSMHMKMVLILIGTLVVAQIIVVEWKKLHYRSYAFFTMVAMWSIPLLISIYNHSYRFILVWSIFTMLTSLVIWKSTQKPMSNTTPRMVYKWFYLIYKVSCSFMIFGYVVMVLTFLSVNMLFNHRPQTWMDVGLMCLFYGVYFGVLGRDVAEYCTDKMAASIGYYTKEGMPTRYLESNVCAVCGHKLLVDVSEEGVLENTYKLPCGHVFHEFCIRGWCIVGKRQTCPYCKEKVDLKQMFTNPWDRPHLLYGQLLDWVRWLVAWQPLVLFLAQGINWFFGLE</sequence>
<evidence type="ECO:0000256" key="4">
    <source>
        <dbReference type="ARBA" id="ARBA00022771"/>
    </source>
</evidence>
<keyword evidence="3" id="KW-0479">Metal-binding</keyword>
<dbReference type="SUPFAM" id="SSF57850">
    <property type="entry name" value="RING/U-box"/>
    <property type="match status" value="1"/>
</dbReference>
<evidence type="ECO:0000259" key="10">
    <source>
        <dbReference type="PROSITE" id="PS50089"/>
    </source>
</evidence>
<keyword evidence="7 9" id="KW-0472">Membrane</keyword>
<dbReference type="SMART" id="SM00184">
    <property type="entry name" value="RING"/>
    <property type="match status" value="1"/>
</dbReference>
<dbReference type="RefSeq" id="XP_023942626.1">
    <property type="nucleotide sequence ID" value="XM_024086858.2"/>
</dbReference>
<dbReference type="GO" id="GO:0005789">
    <property type="term" value="C:endoplasmic reticulum membrane"/>
    <property type="evidence" value="ECO:0007669"/>
    <property type="project" value="TreeGrafter"/>
</dbReference>
<dbReference type="AlphaFoldDB" id="A0A6J1NHN3"/>
<dbReference type="PANTHER" id="PTHR13407:SF0">
    <property type="entry name" value="FI05221P"/>
    <property type="match status" value="1"/>
</dbReference>
<name>A0A6J1NHN3_BICAN</name>
<dbReference type="KEGG" id="bany:112049093"/>
<evidence type="ECO:0000256" key="3">
    <source>
        <dbReference type="ARBA" id="ARBA00022723"/>
    </source>
</evidence>